<dbReference type="PANTHER" id="PTHR43229:SF3">
    <property type="entry name" value="ABC-TYPE MULTIDRUG TRANSPORT SYSTEM, PERMEASE COMPONENT"/>
    <property type="match status" value="1"/>
</dbReference>
<dbReference type="Pfam" id="PF01061">
    <property type="entry name" value="ABC2_membrane"/>
    <property type="match status" value="1"/>
</dbReference>
<feature type="transmembrane region" description="Helical" evidence="5">
    <location>
        <begin position="52"/>
        <end position="72"/>
    </location>
</feature>
<dbReference type="GO" id="GO:0140359">
    <property type="term" value="F:ABC-type transporter activity"/>
    <property type="evidence" value="ECO:0007669"/>
    <property type="project" value="InterPro"/>
</dbReference>
<keyword evidence="4 5" id="KW-0472">Membrane</keyword>
<feature type="transmembrane region" description="Helical" evidence="5">
    <location>
        <begin position="163"/>
        <end position="182"/>
    </location>
</feature>
<name>A0A8J7YQY9_9ARCH</name>
<comment type="caution">
    <text evidence="8">The sequence shown here is derived from an EMBL/GenBank/DDBJ whole genome shotgun (WGS) entry which is preliminary data.</text>
</comment>
<keyword evidence="3 5" id="KW-1133">Transmembrane helix</keyword>
<dbReference type="Proteomes" id="UP000716004">
    <property type="component" value="Unassembled WGS sequence"/>
</dbReference>
<sequence length="248" mass="27820">MNLRLQLRAMMTFLIINGVIALRRQTTILISISLAPFTFIYFLYLVSTRAELPYGVVGAIVFTTVFTGNMMLNDAAYLRLERHLQALYVASPVRAFSYATGMAVSELVFIVPPLTVLFIVLGFVIRLSIPVFLSLLGIIFLTWVMSSSLGFMISSFFRQLREIWPIASLVFSVISIIPPIFYPITAIPSSFRWLAYLAPTTYSALLGDSVVGITHVTAATQFLYISGLLFATLVFILIAMVFTRWREK</sequence>
<evidence type="ECO:0000313" key="7">
    <source>
        <dbReference type="EMBL" id="MBX8631295.1"/>
    </source>
</evidence>
<dbReference type="GO" id="GO:0016020">
    <property type="term" value="C:membrane"/>
    <property type="evidence" value="ECO:0007669"/>
    <property type="project" value="UniProtKB-SubCell"/>
</dbReference>
<evidence type="ECO:0000256" key="1">
    <source>
        <dbReference type="ARBA" id="ARBA00004141"/>
    </source>
</evidence>
<comment type="subcellular location">
    <subcellularLocation>
        <location evidence="1">Membrane</location>
        <topology evidence="1">Multi-pass membrane protein</topology>
    </subcellularLocation>
</comment>
<organism evidence="8 9">
    <name type="scientific">Candidatus Sysuiplasma superficiale</name>
    <dbReference type="NCBI Taxonomy" id="2823368"/>
    <lineage>
        <taxon>Archaea</taxon>
        <taxon>Methanobacteriati</taxon>
        <taxon>Thermoplasmatota</taxon>
        <taxon>Thermoplasmata</taxon>
        <taxon>Candidatus Sysuiplasmatales</taxon>
        <taxon>Candidatus Sysuiplasmataceae</taxon>
        <taxon>Candidatus Sysuiplasma</taxon>
    </lineage>
</organism>
<evidence type="ECO:0000256" key="3">
    <source>
        <dbReference type="ARBA" id="ARBA00022989"/>
    </source>
</evidence>
<evidence type="ECO:0000313" key="9">
    <source>
        <dbReference type="Proteomes" id="UP000750197"/>
    </source>
</evidence>
<protein>
    <submittedName>
        <fullName evidence="8">ABC transporter permease</fullName>
    </submittedName>
</protein>
<feature type="transmembrane region" description="Helical" evidence="5">
    <location>
        <begin position="29"/>
        <end position="46"/>
    </location>
</feature>
<proteinExistence type="predicted"/>
<evidence type="ECO:0000256" key="4">
    <source>
        <dbReference type="ARBA" id="ARBA00023136"/>
    </source>
</evidence>
<gene>
    <name evidence="7" type="ORF">J9259_02060</name>
    <name evidence="8" type="ORF">KIY12_02440</name>
</gene>
<dbReference type="EMBL" id="JAHEAC010000012">
    <property type="protein sequence ID" value="MBX8643576.1"/>
    <property type="molecule type" value="Genomic_DNA"/>
</dbReference>
<evidence type="ECO:0000256" key="5">
    <source>
        <dbReference type="SAM" id="Phobius"/>
    </source>
</evidence>
<keyword evidence="2 5" id="KW-0812">Transmembrane</keyword>
<feature type="transmembrane region" description="Helical" evidence="5">
    <location>
        <begin position="107"/>
        <end position="125"/>
    </location>
</feature>
<evidence type="ECO:0000259" key="6">
    <source>
        <dbReference type="Pfam" id="PF01061"/>
    </source>
</evidence>
<dbReference type="Proteomes" id="UP000750197">
    <property type="component" value="Unassembled WGS sequence"/>
</dbReference>
<evidence type="ECO:0000256" key="2">
    <source>
        <dbReference type="ARBA" id="ARBA00022692"/>
    </source>
</evidence>
<feature type="domain" description="ABC-2 type transporter transmembrane" evidence="6">
    <location>
        <begin position="34"/>
        <end position="203"/>
    </location>
</feature>
<dbReference type="AlphaFoldDB" id="A0A8J7YQY9"/>
<reference evidence="8" key="1">
    <citation type="submission" date="2021-05" db="EMBL/GenBank/DDBJ databases">
        <title>Genomic insights into ecological role and evolution of a novel Thermoplasmata order Candidatus Sysuiplasmatales.</title>
        <authorList>
            <person name="Yuan Y."/>
        </authorList>
    </citation>
    <scope>NUCLEOTIDE SEQUENCE</scope>
    <source>
        <strain evidence="8">TUT19-bin139</strain>
        <strain evidence="7">YP2-bin.285</strain>
    </source>
</reference>
<feature type="transmembrane region" description="Helical" evidence="5">
    <location>
        <begin position="222"/>
        <end position="242"/>
    </location>
</feature>
<dbReference type="InterPro" id="IPR051784">
    <property type="entry name" value="Nod_factor_ABC_transporter"/>
</dbReference>
<evidence type="ECO:0000313" key="8">
    <source>
        <dbReference type="EMBL" id="MBX8643576.1"/>
    </source>
</evidence>
<dbReference type="PANTHER" id="PTHR43229">
    <property type="entry name" value="NODULATION PROTEIN J"/>
    <property type="match status" value="1"/>
</dbReference>
<feature type="transmembrane region" description="Helical" evidence="5">
    <location>
        <begin position="132"/>
        <end position="157"/>
    </location>
</feature>
<dbReference type="InterPro" id="IPR013525">
    <property type="entry name" value="ABC2_TM"/>
</dbReference>
<dbReference type="EMBL" id="JAGVSJ010000003">
    <property type="protein sequence ID" value="MBX8631295.1"/>
    <property type="molecule type" value="Genomic_DNA"/>
</dbReference>
<accession>A0A8J7YQY9</accession>